<feature type="transmembrane region" description="Helical" evidence="1">
    <location>
        <begin position="100"/>
        <end position="118"/>
    </location>
</feature>
<feature type="transmembrane region" description="Helical" evidence="1">
    <location>
        <begin position="44"/>
        <end position="64"/>
    </location>
</feature>
<comment type="caution">
    <text evidence="2">The sequence shown here is derived from an EMBL/GenBank/DDBJ whole genome shotgun (WGS) entry which is preliminary data.</text>
</comment>
<dbReference type="Pfam" id="PF05437">
    <property type="entry name" value="AzlD"/>
    <property type="match status" value="1"/>
</dbReference>
<feature type="transmembrane region" description="Helical" evidence="1">
    <location>
        <begin position="12"/>
        <end position="32"/>
    </location>
</feature>
<dbReference type="RefSeq" id="WP_167222556.1">
    <property type="nucleotide sequence ID" value="NZ_JAAQPH010000004.1"/>
</dbReference>
<evidence type="ECO:0000256" key="1">
    <source>
        <dbReference type="SAM" id="Phobius"/>
    </source>
</evidence>
<organism evidence="2 3">
    <name type="scientific">Pelagibius litoralis</name>
    <dbReference type="NCBI Taxonomy" id="374515"/>
    <lineage>
        <taxon>Bacteria</taxon>
        <taxon>Pseudomonadati</taxon>
        <taxon>Pseudomonadota</taxon>
        <taxon>Alphaproteobacteria</taxon>
        <taxon>Rhodospirillales</taxon>
        <taxon>Rhodovibrionaceae</taxon>
        <taxon>Pelagibius</taxon>
    </lineage>
</organism>
<gene>
    <name evidence="2" type="ORF">HBA54_06330</name>
</gene>
<dbReference type="AlphaFoldDB" id="A0A967CBH7"/>
<protein>
    <submittedName>
        <fullName evidence="2">AzlD domain-containing protein</fullName>
    </submittedName>
</protein>
<dbReference type="InterPro" id="IPR008407">
    <property type="entry name" value="Brnchd-chn_aa_trnsp_AzlD"/>
</dbReference>
<reference evidence="2" key="1">
    <citation type="submission" date="2020-03" db="EMBL/GenBank/DDBJ databases">
        <title>Genome of Pelagibius litoralis DSM 21314T.</title>
        <authorList>
            <person name="Wang G."/>
        </authorList>
    </citation>
    <scope>NUCLEOTIDE SEQUENCE</scope>
    <source>
        <strain evidence="2">DSM 21314</strain>
    </source>
</reference>
<dbReference type="EMBL" id="JAAQPH010000004">
    <property type="protein sequence ID" value="NIA68204.1"/>
    <property type="molecule type" value="Genomic_DNA"/>
</dbReference>
<sequence>MLETGLAETAFWPYALMIVGALVTYFWRALGVALSGRIDAGSPLFEWVACVAYALLAGLIARMIVLPNGPLAETASADRIAAAVIALAIFFLARRNVGLGVAAGAGALVLMTLGRSWFF</sequence>
<keyword evidence="1" id="KW-0472">Membrane</keyword>
<keyword evidence="3" id="KW-1185">Reference proteome</keyword>
<evidence type="ECO:0000313" key="3">
    <source>
        <dbReference type="Proteomes" id="UP000761264"/>
    </source>
</evidence>
<accession>A0A967CBH7</accession>
<feature type="transmembrane region" description="Helical" evidence="1">
    <location>
        <begin position="76"/>
        <end position="93"/>
    </location>
</feature>
<keyword evidence="1" id="KW-1133">Transmembrane helix</keyword>
<name>A0A967CBH7_9PROT</name>
<proteinExistence type="predicted"/>
<keyword evidence="1" id="KW-0812">Transmembrane</keyword>
<evidence type="ECO:0000313" key="2">
    <source>
        <dbReference type="EMBL" id="NIA68204.1"/>
    </source>
</evidence>
<dbReference type="Proteomes" id="UP000761264">
    <property type="component" value="Unassembled WGS sequence"/>
</dbReference>